<gene>
    <name evidence="2" type="ORF">EYF80_055189</name>
</gene>
<protein>
    <recommendedName>
        <fullName evidence="4">G-protein coupled receptors family 1 profile domain-containing protein</fullName>
    </recommendedName>
</protein>
<keyword evidence="1" id="KW-0472">Membrane</keyword>
<accession>A0A4Z2F0C3</accession>
<feature type="transmembrane region" description="Helical" evidence="1">
    <location>
        <begin position="36"/>
        <end position="60"/>
    </location>
</feature>
<evidence type="ECO:0000313" key="3">
    <source>
        <dbReference type="Proteomes" id="UP000314294"/>
    </source>
</evidence>
<evidence type="ECO:0000256" key="1">
    <source>
        <dbReference type="SAM" id="Phobius"/>
    </source>
</evidence>
<evidence type="ECO:0000313" key="2">
    <source>
        <dbReference type="EMBL" id="TNN34646.1"/>
    </source>
</evidence>
<feature type="transmembrane region" description="Helical" evidence="1">
    <location>
        <begin position="161"/>
        <end position="181"/>
    </location>
</feature>
<proteinExistence type="predicted"/>
<sequence>MSVNSSSLDVFPYLAPPLLPSNSTSFSMAACFRSRVTVSVFCAVSSSLLLFLPLLLRVLYLGCQQRCRRRSLPLAAAPCDPFTCHAATMQLGEYLGFAVFYGGGYAGLGPLRTAGIYFFTLSSLGQGAFHLLGCVERYLAVVHPATYLGLRRGGGARIRRACVGCVWLLWLASGAVAPQLHPIDAVVFFYCVIFLFLAVLALCSGLVLRVLGRPRPGEAGGGGGTRAPADRSKRRASGVILAVMGVLALRFGGNLLCLALSAKPASSGVCALLISTLWFSLPSNLLTALLFLRRLRTEPGGGATT</sequence>
<feature type="transmembrane region" description="Helical" evidence="1">
    <location>
        <begin position="268"/>
        <end position="292"/>
    </location>
</feature>
<dbReference type="Proteomes" id="UP000314294">
    <property type="component" value="Unassembled WGS sequence"/>
</dbReference>
<comment type="caution">
    <text evidence="2">The sequence shown here is derived from an EMBL/GenBank/DDBJ whole genome shotgun (WGS) entry which is preliminary data.</text>
</comment>
<keyword evidence="1" id="KW-0812">Transmembrane</keyword>
<dbReference type="Gene3D" id="1.20.1070.10">
    <property type="entry name" value="Rhodopsin 7-helix transmembrane proteins"/>
    <property type="match status" value="1"/>
</dbReference>
<organism evidence="2 3">
    <name type="scientific">Liparis tanakae</name>
    <name type="common">Tanaka's snailfish</name>
    <dbReference type="NCBI Taxonomy" id="230148"/>
    <lineage>
        <taxon>Eukaryota</taxon>
        <taxon>Metazoa</taxon>
        <taxon>Chordata</taxon>
        <taxon>Craniata</taxon>
        <taxon>Vertebrata</taxon>
        <taxon>Euteleostomi</taxon>
        <taxon>Actinopterygii</taxon>
        <taxon>Neopterygii</taxon>
        <taxon>Teleostei</taxon>
        <taxon>Neoteleostei</taxon>
        <taxon>Acanthomorphata</taxon>
        <taxon>Eupercaria</taxon>
        <taxon>Perciformes</taxon>
        <taxon>Cottioidei</taxon>
        <taxon>Cottales</taxon>
        <taxon>Liparidae</taxon>
        <taxon>Liparis</taxon>
    </lineage>
</organism>
<dbReference type="EMBL" id="SRLO01001919">
    <property type="protein sequence ID" value="TNN34646.1"/>
    <property type="molecule type" value="Genomic_DNA"/>
</dbReference>
<reference evidence="2 3" key="1">
    <citation type="submission" date="2019-03" db="EMBL/GenBank/DDBJ databases">
        <title>First draft genome of Liparis tanakae, snailfish: a comprehensive survey of snailfish specific genes.</title>
        <authorList>
            <person name="Kim W."/>
            <person name="Song I."/>
            <person name="Jeong J.-H."/>
            <person name="Kim D."/>
            <person name="Kim S."/>
            <person name="Ryu S."/>
            <person name="Song J.Y."/>
            <person name="Lee S.K."/>
        </authorList>
    </citation>
    <scope>NUCLEOTIDE SEQUENCE [LARGE SCALE GENOMIC DNA]</scope>
    <source>
        <tissue evidence="2">Muscle</tissue>
    </source>
</reference>
<name>A0A4Z2F0C3_9TELE</name>
<evidence type="ECO:0008006" key="4">
    <source>
        <dbReference type="Google" id="ProtNLM"/>
    </source>
</evidence>
<feature type="transmembrane region" description="Helical" evidence="1">
    <location>
        <begin position="187"/>
        <end position="208"/>
    </location>
</feature>
<dbReference type="AlphaFoldDB" id="A0A4Z2F0C3"/>
<keyword evidence="1" id="KW-1133">Transmembrane helix</keyword>
<dbReference type="SUPFAM" id="SSF81321">
    <property type="entry name" value="Family A G protein-coupled receptor-like"/>
    <property type="match status" value="1"/>
</dbReference>
<keyword evidence="3" id="KW-1185">Reference proteome</keyword>
<dbReference type="OrthoDB" id="8938766at2759"/>
<feature type="transmembrane region" description="Helical" evidence="1">
    <location>
        <begin position="239"/>
        <end position="262"/>
    </location>
</feature>